<evidence type="ECO:0000313" key="3">
    <source>
        <dbReference type="Proteomes" id="UP000253303"/>
    </source>
</evidence>
<dbReference type="Gene3D" id="1.25.40.10">
    <property type="entry name" value="Tetratricopeptide repeat domain"/>
    <property type="match status" value="1"/>
</dbReference>
<dbReference type="AlphaFoldDB" id="A0A366M4A1"/>
<dbReference type="InterPro" id="IPR027417">
    <property type="entry name" value="P-loop_NTPase"/>
</dbReference>
<protein>
    <submittedName>
        <fullName evidence="2">Transcriptional regulator</fullName>
    </submittedName>
</protein>
<dbReference type="Pfam" id="PF13424">
    <property type="entry name" value="TPR_12"/>
    <property type="match status" value="2"/>
</dbReference>
<dbReference type="Pfam" id="PF00931">
    <property type="entry name" value="NB-ARC"/>
    <property type="match status" value="1"/>
</dbReference>
<dbReference type="OrthoDB" id="5521887at2"/>
<dbReference type="SUPFAM" id="SSF48452">
    <property type="entry name" value="TPR-like"/>
    <property type="match status" value="2"/>
</dbReference>
<comment type="caution">
    <text evidence="2">The sequence shown here is derived from an EMBL/GenBank/DDBJ whole genome shotgun (WGS) entry which is preliminary data.</text>
</comment>
<name>A0A366M4A1_9ACTN</name>
<accession>A0A366M4A1</accession>
<reference evidence="2 3" key="1">
    <citation type="submission" date="2018-06" db="EMBL/GenBank/DDBJ databases">
        <title>Sphaerisporangium craniellae sp. nov., isolated from a marine sponge in the South China Sea.</title>
        <authorList>
            <person name="Li L."/>
        </authorList>
    </citation>
    <scope>NUCLEOTIDE SEQUENCE [LARGE SCALE GENOMIC DNA]</scope>
    <source>
        <strain evidence="2 3">LHW63015</strain>
    </source>
</reference>
<gene>
    <name evidence="2" type="ORF">DP939_07305</name>
</gene>
<dbReference type="InterPro" id="IPR002182">
    <property type="entry name" value="NB-ARC"/>
</dbReference>
<evidence type="ECO:0000313" key="2">
    <source>
        <dbReference type="EMBL" id="RBQ20867.1"/>
    </source>
</evidence>
<dbReference type="PANTHER" id="PTHR47691:SF3">
    <property type="entry name" value="HTH-TYPE TRANSCRIPTIONAL REGULATOR RV0890C-RELATED"/>
    <property type="match status" value="1"/>
</dbReference>
<dbReference type="InterPro" id="IPR019734">
    <property type="entry name" value="TPR_rpt"/>
</dbReference>
<dbReference type="PRINTS" id="PR00364">
    <property type="entry name" value="DISEASERSIST"/>
</dbReference>
<dbReference type="EMBL" id="QMEY01000002">
    <property type="protein sequence ID" value="RBQ20867.1"/>
    <property type="molecule type" value="Genomic_DNA"/>
</dbReference>
<dbReference type="InterPro" id="IPR011990">
    <property type="entry name" value="TPR-like_helical_dom_sf"/>
</dbReference>
<keyword evidence="3" id="KW-1185">Reference proteome</keyword>
<evidence type="ECO:0000259" key="1">
    <source>
        <dbReference type="Pfam" id="PF00931"/>
    </source>
</evidence>
<organism evidence="2 3">
    <name type="scientific">Spongiactinospora rosea</name>
    <dbReference type="NCBI Taxonomy" id="2248750"/>
    <lineage>
        <taxon>Bacteria</taxon>
        <taxon>Bacillati</taxon>
        <taxon>Actinomycetota</taxon>
        <taxon>Actinomycetes</taxon>
        <taxon>Streptosporangiales</taxon>
        <taxon>Streptosporangiaceae</taxon>
        <taxon>Spongiactinospora</taxon>
    </lineage>
</organism>
<dbReference type="SMART" id="SM00028">
    <property type="entry name" value="TPR"/>
    <property type="match status" value="5"/>
</dbReference>
<dbReference type="Proteomes" id="UP000253303">
    <property type="component" value="Unassembled WGS sequence"/>
</dbReference>
<proteinExistence type="predicted"/>
<dbReference type="PANTHER" id="PTHR47691">
    <property type="entry name" value="REGULATOR-RELATED"/>
    <property type="match status" value="1"/>
</dbReference>
<dbReference type="SUPFAM" id="SSF52540">
    <property type="entry name" value="P-loop containing nucleoside triphosphate hydrolases"/>
    <property type="match status" value="1"/>
</dbReference>
<dbReference type="Gene3D" id="3.40.50.300">
    <property type="entry name" value="P-loop containing nucleotide triphosphate hydrolases"/>
    <property type="match status" value="1"/>
</dbReference>
<dbReference type="RefSeq" id="WP_113979824.1">
    <property type="nucleotide sequence ID" value="NZ_QMEY01000002.1"/>
</dbReference>
<dbReference type="GO" id="GO:0043531">
    <property type="term" value="F:ADP binding"/>
    <property type="evidence" value="ECO:0007669"/>
    <property type="project" value="InterPro"/>
</dbReference>
<feature type="domain" description="NB-ARC" evidence="1">
    <location>
        <begin position="141"/>
        <end position="289"/>
    </location>
</feature>
<sequence>MDPMIVAVATALVGAMAGDAWTQVRAAMVAWVRDRRPDRAEAVASDLDATRDRLSRHHDTHHERELEELWRARLGHLLDADPGLAPALHRLLPAILAGTPAPPPPHPALRTLPRDVAAFTGRAAEQRRLLEAVPVSRRTGGVAVHTIDGMPGVGKTALAVRVAHLLAGAHPDGQVFVELHAHTPGMRPADPGEVLGRLLASTGMVASEIPDAPEERAARWRSWLAGRKVLLVLDDAADSAQVEPLLPGTAGCTVLITSRPRLVALDGTDSLSLDTLPPDQAAELFTRLARRGTPTGTGAQAVARLVALCGHLPLAIALLAGRLAHHPARPLPMFAAALAAAKDRLGELAAGERAVRAAFDMSYRHLPPSRRRLFRCLGTHLGGDIDACAAAALAGIPVAEARAGLDALYLAHLVDEPAPGRYRPHDLLRAYAQSLADADDSLDPPAALDRLLDYYLYAARVADRRLSLGRSVGVPEVVRVVPRSVPDMSTWGKAVLWMEAERANLHAAVVHAARHDRPGHAVAIPPAMLGFLRVRGHWHEALELHEIALRSAHRAGGPLAEAGVRNCLGILRNWMDDPTAAIAHLDRALALYRAHGEPSGEANALRNLGAGRLKAGAYAAAIDVLTRALHLYRSLGDRFGEADALMILGMARHYAGEHRTATDHLTRSMDLHGALGNRLREASALHNLGFVQRTTGDHRAAMASLVRAVTVYRALGDPLGEANAMEEIAILQREAGRDATATDSLLRALALYQEIGHPSARRIEQLLAARR</sequence>